<gene>
    <name evidence="2" type="ORF">P8A18_12300</name>
</gene>
<evidence type="ECO:0000313" key="2">
    <source>
        <dbReference type="EMBL" id="WLQ34173.1"/>
    </source>
</evidence>
<keyword evidence="3" id="KW-1185">Reference proteome</keyword>
<dbReference type="EMBL" id="CP120997">
    <property type="protein sequence ID" value="WLQ34173.1"/>
    <property type="molecule type" value="Genomic_DNA"/>
</dbReference>
<dbReference type="RefSeq" id="WP_306054129.1">
    <property type="nucleotide sequence ID" value="NZ_CP120997.1"/>
</dbReference>
<evidence type="ECO:0000256" key="1">
    <source>
        <dbReference type="SAM" id="MobiDB-lite"/>
    </source>
</evidence>
<reference evidence="2 3" key="1">
    <citation type="submission" date="2023-03" db="EMBL/GenBank/DDBJ databases">
        <title>Isolation and description of six Streptomyces strains from soil environments, able to metabolize different microbial glucans.</title>
        <authorList>
            <person name="Widen T."/>
            <person name="Larsbrink J."/>
        </authorList>
    </citation>
    <scope>NUCLEOTIDE SEQUENCE [LARGE SCALE GENOMIC DNA]</scope>
    <source>
        <strain evidence="2 3">Mut1</strain>
    </source>
</reference>
<evidence type="ECO:0000313" key="3">
    <source>
        <dbReference type="Proteomes" id="UP001239522"/>
    </source>
</evidence>
<accession>A0ABY9HI19</accession>
<organism evidence="2 3">
    <name type="scientific">Streptomyces castrisilvae</name>
    <dbReference type="NCBI Taxonomy" id="3033811"/>
    <lineage>
        <taxon>Bacteria</taxon>
        <taxon>Bacillati</taxon>
        <taxon>Actinomycetota</taxon>
        <taxon>Actinomycetes</taxon>
        <taxon>Kitasatosporales</taxon>
        <taxon>Streptomycetaceae</taxon>
        <taxon>Streptomyces</taxon>
    </lineage>
</organism>
<name>A0ABY9HI19_9ACTN</name>
<proteinExistence type="predicted"/>
<feature type="region of interest" description="Disordered" evidence="1">
    <location>
        <begin position="133"/>
        <end position="173"/>
    </location>
</feature>
<sequence>MGKGEEEGEGEDVERLTRLFEVLGAEDAEGWAEAERDLPQLARYRFLRMVWQDIDAWSTTAPDWVAAYRGEGVAGGAVERAVRLGVTPDELGEIAREVARETAFALLQGMDDPERGEVPDEVEGRLPGWFLGELSEHGEPTGRVLGALHEDLNEAEPQTPTTRTRTRTEGDET</sequence>
<dbReference type="Proteomes" id="UP001239522">
    <property type="component" value="Chromosome"/>
</dbReference>
<protein>
    <submittedName>
        <fullName evidence="2">Uncharacterized protein</fullName>
    </submittedName>
</protein>